<dbReference type="InterPro" id="IPR024997">
    <property type="entry name" value="DUF3892"/>
</dbReference>
<accession>A0ABT1BPG1</accession>
<reference evidence="1 2" key="1">
    <citation type="submission" date="2022-06" db="EMBL/GenBank/DDBJ databases">
        <title>Ideonella sp. NS12-5 Genome sequencing and assembly.</title>
        <authorList>
            <person name="Jung Y."/>
        </authorList>
    </citation>
    <scope>NUCLEOTIDE SEQUENCE [LARGE SCALE GENOMIC DNA]</scope>
    <source>
        <strain evidence="1 2">NS12-5</strain>
    </source>
</reference>
<comment type="caution">
    <text evidence="1">The sequence shown here is derived from an EMBL/GenBank/DDBJ whole genome shotgun (WGS) entry which is preliminary data.</text>
</comment>
<evidence type="ECO:0000313" key="2">
    <source>
        <dbReference type="Proteomes" id="UP001204851"/>
    </source>
</evidence>
<keyword evidence="2" id="KW-1185">Reference proteome</keyword>
<name>A0ABT1BPG1_9BURK</name>
<dbReference type="Pfam" id="PF13031">
    <property type="entry name" value="DUF3892"/>
    <property type="match status" value="1"/>
</dbReference>
<protein>
    <submittedName>
        <fullName evidence="1">DUF3892 domain-containing protein</fullName>
    </submittedName>
</protein>
<proteinExistence type="predicted"/>
<gene>
    <name evidence="1" type="ORF">M0L44_15505</name>
</gene>
<evidence type="ECO:0000313" key="1">
    <source>
        <dbReference type="EMBL" id="MCO5978110.1"/>
    </source>
</evidence>
<sequence>MSYNSDNTHIQNLMVHNVDVNGKFNSNNPIKMSRHQVVDKIKAGSKFTTIIQKIDKTWILGAEIEIISVETEYLKTKSDTLTRDNLENLPTF</sequence>
<dbReference type="RefSeq" id="WP_252770707.1">
    <property type="nucleotide sequence ID" value="NZ_JAMXMC010000008.1"/>
</dbReference>
<organism evidence="1 2">
    <name type="scientific">Ideonella oryzae</name>
    <dbReference type="NCBI Taxonomy" id="2937441"/>
    <lineage>
        <taxon>Bacteria</taxon>
        <taxon>Pseudomonadati</taxon>
        <taxon>Pseudomonadota</taxon>
        <taxon>Betaproteobacteria</taxon>
        <taxon>Burkholderiales</taxon>
        <taxon>Sphaerotilaceae</taxon>
        <taxon>Ideonella</taxon>
    </lineage>
</organism>
<dbReference type="Proteomes" id="UP001204851">
    <property type="component" value="Unassembled WGS sequence"/>
</dbReference>
<dbReference type="EMBL" id="JAMXMC010000008">
    <property type="protein sequence ID" value="MCO5978110.1"/>
    <property type="molecule type" value="Genomic_DNA"/>
</dbReference>